<dbReference type="InterPro" id="IPR016135">
    <property type="entry name" value="UBQ-conjugating_enzyme/RWD"/>
</dbReference>
<dbReference type="PANTHER" id="PTHR24067">
    <property type="entry name" value="UBIQUITIN-CONJUGATING ENZYME E2"/>
    <property type="match status" value="1"/>
</dbReference>
<reference evidence="3" key="1">
    <citation type="journal article" date="2020" name="Cell">
        <title>Large-Scale Comparative Analyses of Tick Genomes Elucidate Their Genetic Diversity and Vector Capacities.</title>
        <authorList>
            <consortium name="Tick Genome and Microbiome Consortium (TIGMIC)"/>
            <person name="Jia N."/>
            <person name="Wang J."/>
            <person name="Shi W."/>
            <person name="Du L."/>
            <person name="Sun Y."/>
            <person name="Zhan W."/>
            <person name="Jiang J.F."/>
            <person name="Wang Q."/>
            <person name="Zhang B."/>
            <person name="Ji P."/>
            <person name="Bell-Sakyi L."/>
            <person name="Cui X.M."/>
            <person name="Yuan T.T."/>
            <person name="Jiang B.G."/>
            <person name="Yang W.F."/>
            <person name="Lam T.T."/>
            <person name="Chang Q.C."/>
            <person name="Ding S.J."/>
            <person name="Wang X.J."/>
            <person name="Zhu J.G."/>
            <person name="Ruan X.D."/>
            <person name="Zhao L."/>
            <person name="Wei J.T."/>
            <person name="Ye R.Z."/>
            <person name="Que T.C."/>
            <person name="Du C.H."/>
            <person name="Zhou Y.H."/>
            <person name="Cheng J.X."/>
            <person name="Dai P.F."/>
            <person name="Guo W.B."/>
            <person name="Han X.H."/>
            <person name="Huang E.J."/>
            <person name="Li L.F."/>
            <person name="Wei W."/>
            <person name="Gao Y.C."/>
            <person name="Liu J.Z."/>
            <person name="Shao H.Z."/>
            <person name="Wang X."/>
            <person name="Wang C.C."/>
            <person name="Yang T.C."/>
            <person name="Huo Q.B."/>
            <person name="Li W."/>
            <person name="Chen H.Y."/>
            <person name="Chen S.E."/>
            <person name="Zhou L.G."/>
            <person name="Ni X.B."/>
            <person name="Tian J.H."/>
            <person name="Sheng Y."/>
            <person name="Liu T."/>
            <person name="Pan Y.S."/>
            <person name="Xia L.Y."/>
            <person name="Li J."/>
            <person name="Zhao F."/>
            <person name="Cao W.C."/>
        </authorList>
    </citation>
    <scope>NUCLEOTIDE SEQUENCE</scope>
    <source>
        <strain evidence="3">Rmic-2018</strain>
    </source>
</reference>
<protein>
    <recommendedName>
        <fullName evidence="2">UBC core domain-containing protein</fullName>
    </recommendedName>
</protein>
<dbReference type="OrthoDB" id="9978460at2759"/>
<dbReference type="EMBL" id="JABSTU010000004">
    <property type="protein sequence ID" value="KAH8032918.1"/>
    <property type="molecule type" value="Genomic_DNA"/>
</dbReference>
<name>A0A9J6EEX6_RHIMP</name>
<organism evidence="3 4">
    <name type="scientific">Rhipicephalus microplus</name>
    <name type="common">Cattle tick</name>
    <name type="synonym">Boophilus microplus</name>
    <dbReference type="NCBI Taxonomy" id="6941"/>
    <lineage>
        <taxon>Eukaryota</taxon>
        <taxon>Metazoa</taxon>
        <taxon>Ecdysozoa</taxon>
        <taxon>Arthropoda</taxon>
        <taxon>Chelicerata</taxon>
        <taxon>Arachnida</taxon>
        <taxon>Acari</taxon>
        <taxon>Parasitiformes</taxon>
        <taxon>Ixodida</taxon>
        <taxon>Ixodoidea</taxon>
        <taxon>Ixodidae</taxon>
        <taxon>Rhipicephalinae</taxon>
        <taxon>Rhipicephalus</taxon>
        <taxon>Boophilus</taxon>
    </lineage>
</organism>
<evidence type="ECO:0000313" key="4">
    <source>
        <dbReference type="Proteomes" id="UP000821866"/>
    </source>
</evidence>
<dbReference type="VEuPathDB" id="VectorBase:LOC119162085"/>
<feature type="domain" description="UBC core" evidence="2">
    <location>
        <begin position="8"/>
        <end position="155"/>
    </location>
</feature>
<feature type="region of interest" description="Disordered" evidence="1">
    <location>
        <begin position="127"/>
        <end position="157"/>
    </location>
</feature>
<dbReference type="Pfam" id="PF00179">
    <property type="entry name" value="UQ_con"/>
    <property type="match status" value="1"/>
</dbReference>
<evidence type="ECO:0000313" key="3">
    <source>
        <dbReference type="EMBL" id="KAH8032918.1"/>
    </source>
</evidence>
<dbReference type="InterPro" id="IPR050113">
    <property type="entry name" value="Ub_conjugating_enzyme"/>
</dbReference>
<dbReference type="Proteomes" id="UP000821866">
    <property type="component" value="Chromosome 2"/>
</dbReference>
<dbReference type="SUPFAM" id="SSF54495">
    <property type="entry name" value="UBC-like"/>
    <property type="match status" value="1"/>
</dbReference>
<evidence type="ECO:0000256" key="1">
    <source>
        <dbReference type="SAM" id="MobiDB-lite"/>
    </source>
</evidence>
<comment type="caution">
    <text evidence="3">The sequence shown here is derived from an EMBL/GenBank/DDBJ whole genome shotgun (WGS) entry which is preliminary data.</text>
</comment>
<keyword evidence="4" id="KW-1185">Reference proteome</keyword>
<reference evidence="3" key="2">
    <citation type="submission" date="2021-09" db="EMBL/GenBank/DDBJ databases">
        <authorList>
            <person name="Jia N."/>
            <person name="Wang J."/>
            <person name="Shi W."/>
            <person name="Du L."/>
            <person name="Sun Y."/>
            <person name="Zhan W."/>
            <person name="Jiang J."/>
            <person name="Wang Q."/>
            <person name="Zhang B."/>
            <person name="Ji P."/>
            <person name="Sakyi L.B."/>
            <person name="Cui X."/>
            <person name="Yuan T."/>
            <person name="Jiang B."/>
            <person name="Yang W."/>
            <person name="Lam T.T.-Y."/>
            <person name="Chang Q."/>
            <person name="Ding S."/>
            <person name="Wang X."/>
            <person name="Zhu J."/>
            <person name="Ruan X."/>
            <person name="Zhao L."/>
            <person name="Wei J."/>
            <person name="Que T."/>
            <person name="Du C."/>
            <person name="Cheng J."/>
            <person name="Dai P."/>
            <person name="Han X."/>
            <person name="Huang E."/>
            <person name="Gao Y."/>
            <person name="Liu J."/>
            <person name="Shao H."/>
            <person name="Ye R."/>
            <person name="Li L."/>
            <person name="Wei W."/>
            <person name="Wang X."/>
            <person name="Wang C."/>
            <person name="Huo Q."/>
            <person name="Li W."/>
            <person name="Guo W."/>
            <person name="Chen H."/>
            <person name="Chen S."/>
            <person name="Zhou L."/>
            <person name="Zhou L."/>
            <person name="Ni X."/>
            <person name="Tian J."/>
            <person name="Zhou Y."/>
            <person name="Sheng Y."/>
            <person name="Liu T."/>
            <person name="Pan Y."/>
            <person name="Xia L."/>
            <person name="Li J."/>
            <person name="Zhao F."/>
            <person name="Cao W."/>
        </authorList>
    </citation>
    <scope>NUCLEOTIDE SEQUENCE</scope>
    <source>
        <strain evidence="3">Rmic-2018</strain>
        <tissue evidence="3">Larvae</tissue>
    </source>
</reference>
<dbReference type="PROSITE" id="PS50127">
    <property type="entry name" value="UBC_2"/>
    <property type="match status" value="1"/>
</dbReference>
<proteinExistence type="predicted"/>
<accession>A0A9J6EEX6</accession>
<dbReference type="Gene3D" id="3.10.110.10">
    <property type="entry name" value="Ubiquitin Conjugating Enzyme"/>
    <property type="match status" value="1"/>
</dbReference>
<gene>
    <name evidence="3" type="ORF">HPB51_003722</name>
</gene>
<dbReference type="SMART" id="SM00212">
    <property type="entry name" value="UBCc"/>
    <property type="match status" value="1"/>
</dbReference>
<dbReference type="InterPro" id="IPR000608">
    <property type="entry name" value="UBC"/>
</dbReference>
<dbReference type="AlphaFoldDB" id="A0A9J6EEX6"/>
<sequence length="157" mass="17573">MATGGRLPALERISKEFVDINRAPPANCKAAPVNPSDMFKLEATIQGPRGSAFEDGTFKLDITFPADYPFRPPQVKFKSKINHPNIDWDGNICLNMLTSIWTLAQSISKLLTAICWLMSNPSVTDPRATNGASGYRKNRGHRKNTAREWTKKHGFRK</sequence>
<evidence type="ECO:0000259" key="2">
    <source>
        <dbReference type="PROSITE" id="PS50127"/>
    </source>
</evidence>